<evidence type="ECO:0000256" key="6">
    <source>
        <dbReference type="ARBA" id="ARBA00022786"/>
    </source>
</evidence>
<evidence type="ECO:0000256" key="9">
    <source>
        <dbReference type="SAM" id="MobiDB-lite"/>
    </source>
</evidence>
<dbReference type="Pfam" id="PF01485">
    <property type="entry name" value="IBR"/>
    <property type="match status" value="1"/>
</dbReference>
<accession>A0A9P8VP86</accession>
<dbReference type="GO" id="GO:0043130">
    <property type="term" value="F:ubiquitin binding"/>
    <property type="evidence" value="ECO:0007669"/>
    <property type="project" value="TreeGrafter"/>
</dbReference>
<evidence type="ECO:0000256" key="7">
    <source>
        <dbReference type="ARBA" id="ARBA00022833"/>
    </source>
</evidence>
<dbReference type="Proteomes" id="UP000777438">
    <property type="component" value="Unassembled WGS sequence"/>
</dbReference>
<feature type="region of interest" description="Disordered" evidence="9">
    <location>
        <begin position="53"/>
        <end position="74"/>
    </location>
</feature>
<evidence type="ECO:0000313" key="12">
    <source>
        <dbReference type="EMBL" id="KAH6871253.1"/>
    </source>
</evidence>
<dbReference type="PANTHER" id="PTHR22770:SF13">
    <property type="entry name" value="RING-TYPE DOMAIN-CONTAINING PROTEIN"/>
    <property type="match status" value="1"/>
</dbReference>
<organism evidence="12 13">
    <name type="scientific">Thelonectria olida</name>
    <dbReference type="NCBI Taxonomy" id="1576542"/>
    <lineage>
        <taxon>Eukaryota</taxon>
        <taxon>Fungi</taxon>
        <taxon>Dikarya</taxon>
        <taxon>Ascomycota</taxon>
        <taxon>Pezizomycotina</taxon>
        <taxon>Sordariomycetes</taxon>
        <taxon>Hypocreomycetidae</taxon>
        <taxon>Hypocreales</taxon>
        <taxon>Nectriaceae</taxon>
        <taxon>Thelonectria</taxon>
    </lineage>
</organism>
<keyword evidence="4" id="KW-0677">Repeat</keyword>
<comment type="pathway">
    <text evidence="1">Protein modification; protein ubiquitination.</text>
</comment>
<dbReference type="GO" id="GO:0004842">
    <property type="term" value="F:ubiquitin-protein transferase activity"/>
    <property type="evidence" value="ECO:0007669"/>
    <property type="project" value="TreeGrafter"/>
</dbReference>
<evidence type="ECO:0000256" key="3">
    <source>
        <dbReference type="ARBA" id="ARBA00022723"/>
    </source>
</evidence>
<keyword evidence="6" id="KW-0833">Ubl conjugation pathway</keyword>
<evidence type="ECO:0000259" key="11">
    <source>
        <dbReference type="PROSITE" id="PS51873"/>
    </source>
</evidence>
<dbReference type="InterPro" id="IPR013083">
    <property type="entry name" value="Znf_RING/FYVE/PHD"/>
</dbReference>
<dbReference type="GO" id="GO:0097039">
    <property type="term" value="P:protein linear polyubiquitination"/>
    <property type="evidence" value="ECO:0007669"/>
    <property type="project" value="TreeGrafter"/>
</dbReference>
<keyword evidence="3" id="KW-0479">Metal-binding</keyword>
<dbReference type="InterPro" id="IPR001841">
    <property type="entry name" value="Znf_RING"/>
</dbReference>
<keyword evidence="13" id="KW-1185">Reference proteome</keyword>
<evidence type="ECO:0000256" key="8">
    <source>
        <dbReference type="PROSITE-ProRule" id="PRU00175"/>
    </source>
</evidence>
<feature type="region of interest" description="Disordered" evidence="9">
    <location>
        <begin position="1"/>
        <end position="27"/>
    </location>
</feature>
<reference evidence="12 13" key="1">
    <citation type="journal article" date="2021" name="Nat. Commun.">
        <title>Genetic determinants of endophytism in the Arabidopsis root mycobiome.</title>
        <authorList>
            <person name="Mesny F."/>
            <person name="Miyauchi S."/>
            <person name="Thiergart T."/>
            <person name="Pickel B."/>
            <person name="Atanasova L."/>
            <person name="Karlsson M."/>
            <person name="Huettel B."/>
            <person name="Barry K.W."/>
            <person name="Haridas S."/>
            <person name="Chen C."/>
            <person name="Bauer D."/>
            <person name="Andreopoulos W."/>
            <person name="Pangilinan J."/>
            <person name="LaButti K."/>
            <person name="Riley R."/>
            <person name="Lipzen A."/>
            <person name="Clum A."/>
            <person name="Drula E."/>
            <person name="Henrissat B."/>
            <person name="Kohler A."/>
            <person name="Grigoriev I.V."/>
            <person name="Martin F.M."/>
            <person name="Hacquard S."/>
        </authorList>
    </citation>
    <scope>NUCLEOTIDE SEQUENCE [LARGE SCALE GENOMIC DNA]</scope>
    <source>
        <strain evidence="12 13">MPI-CAGE-CH-0241</strain>
    </source>
</reference>
<evidence type="ECO:0000256" key="1">
    <source>
        <dbReference type="ARBA" id="ARBA00004906"/>
    </source>
</evidence>
<keyword evidence="5 8" id="KW-0863">Zinc-finger</keyword>
<protein>
    <submittedName>
        <fullName evidence="12">Ariadne RING finger</fullName>
    </submittedName>
</protein>
<dbReference type="EMBL" id="JAGPYM010000057">
    <property type="protein sequence ID" value="KAH6871253.1"/>
    <property type="molecule type" value="Genomic_DNA"/>
</dbReference>
<evidence type="ECO:0000259" key="10">
    <source>
        <dbReference type="PROSITE" id="PS50089"/>
    </source>
</evidence>
<dbReference type="InterPro" id="IPR051628">
    <property type="entry name" value="LUBAC_E3_Ligases"/>
</dbReference>
<dbReference type="GO" id="GO:0043161">
    <property type="term" value="P:proteasome-mediated ubiquitin-dependent protein catabolic process"/>
    <property type="evidence" value="ECO:0007669"/>
    <property type="project" value="TreeGrafter"/>
</dbReference>
<evidence type="ECO:0000256" key="2">
    <source>
        <dbReference type="ARBA" id="ARBA00022679"/>
    </source>
</evidence>
<comment type="caution">
    <text evidence="12">The sequence shown here is derived from an EMBL/GenBank/DDBJ whole genome shotgun (WGS) entry which is preliminary data.</text>
</comment>
<dbReference type="GO" id="GO:0000151">
    <property type="term" value="C:ubiquitin ligase complex"/>
    <property type="evidence" value="ECO:0007669"/>
    <property type="project" value="TreeGrafter"/>
</dbReference>
<dbReference type="PROSITE" id="PS51873">
    <property type="entry name" value="TRIAD"/>
    <property type="match status" value="1"/>
</dbReference>
<sequence>MSKRPKLPVFACDNNPEGDTSRASISKHKSAERFHAAECHALTSPVSILPARRMSKSRHVRTGTTDTGESRPENCHREIGGALVYFEDGATVTKVSLASDFSAVRINRLPRDTNPAFVVGLLSKLGFDVATECVRIPPREDNPYCCADVRVEDAQFAKRLSAAMQSHGDYEAIPINATIPQTTNYRRVDAKKVYCSWHKPNRTAWLNFGNRDIAAKAASNFSAGIYRVLGQRVSCEGPTRGAGSWNPLAWTVRISDVPAHSETWHVTRDIPATLRPRHVELGALGYGTDLPLANTMIESLLLQAGPLEKWEGSSETSGKRFKAKARFVNEADARQAAKLFNNKPVPFNKNGKLTVQLVHSARLKVSDLIYKAVEHEINTHKQAWISQHLFFTAYPPAHGFRVLKIEGEVSNDVAKAKSTVEDILGGELMTMDGEPIWANCFAGNGPAYQRIKGIEHDLGIAIVRDKRRSQLRVLGARSQYDEAKRALAKLAQENSSSVFVIELDAEKVSWAFKGGYRAITTAIGGEKVTLDIVSNPRRIVVAGSEADFWVAREIIESGERALKREPEAPSSENCTICLTKAEDPVHTSCKHCYCAGCFEDLCLVDSSAFDPNPCIRCHGDVGKCGEQLSLTDLQEHLSSASLEDVLEAAFASYMARHPSHLRYCPTPDCRQIYRATNPSSYKDSQILFTCPACLVPICTTCHISHDGLTCNEHREHATGGYEALQEAKEKLGIKDCPKCALLLPF</sequence>
<keyword evidence="2" id="KW-0808">Transferase</keyword>
<dbReference type="AlphaFoldDB" id="A0A9P8VP86"/>
<dbReference type="OrthoDB" id="1431934at2759"/>
<dbReference type="InterPro" id="IPR002867">
    <property type="entry name" value="IBR_dom"/>
</dbReference>
<dbReference type="PANTHER" id="PTHR22770">
    <property type="entry name" value="UBIQUITIN CONJUGATING ENZYME 7 INTERACTING PROTEIN-RELATED"/>
    <property type="match status" value="1"/>
</dbReference>
<dbReference type="PROSITE" id="PS50089">
    <property type="entry name" value="ZF_RING_2"/>
    <property type="match status" value="1"/>
</dbReference>
<evidence type="ECO:0000256" key="4">
    <source>
        <dbReference type="ARBA" id="ARBA00022737"/>
    </source>
</evidence>
<feature type="domain" description="RING-type" evidence="10">
    <location>
        <begin position="574"/>
        <end position="618"/>
    </location>
</feature>
<dbReference type="GO" id="GO:0008270">
    <property type="term" value="F:zinc ion binding"/>
    <property type="evidence" value="ECO:0007669"/>
    <property type="project" value="UniProtKB-KW"/>
</dbReference>
<evidence type="ECO:0000313" key="13">
    <source>
        <dbReference type="Proteomes" id="UP000777438"/>
    </source>
</evidence>
<gene>
    <name evidence="12" type="ORF">B0T10DRAFT_611306</name>
</gene>
<name>A0A9P8VP86_9HYPO</name>
<dbReference type="CDD" id="cd20335">
    <property type="entry name" value="BRcat_RBR"/>
    <property type="match status" value="1"/>
</dbReference>
<evidence type="ECO:0000256" key="5">
    <source>
        <dbReference type="ARBA" id="ARBA00022771"/>
    </source>
</evidence>
<dbReference type="InterPro" id="IPR044066">
    <property type="entry name" value="TRIAD_supradom"/>
</dbReference>
<dbReference type="SMART" id="SM00647">
    <property type="entry name" value="IBR"/>
    <property type="match status" value="1"/>
</dbReference>
<feature type="domain" description="RING-type" evidence="11">
    <location>
        <begin position="570"/>
        <end position="745"/>
    </location>
</feature>
<dbReference type="Gene3D" id="3.30.40.10">
    <property type="entry name" value="Zinc/RING finger domain, C3HC4 (zinc finger)"/>
    <property type="match status" value="1"/>
</dbReference>
<keyword evidence="7" id="KW-0862">Zinc</keyword>
<dbReference type="SUPFAM" id="SSF57850">
    <property type="entry name" value="RING/U-box"/>
    <property type="match status" value="1"/>
</dbReference>
<proteinExistence type="predicted"/>